<name>A0A0R1WRD4_9LACO</name>
<evidence type="ECO:0000313" key="1">
    <source>
        <dbReference type="EMBL" id="KRM18740.1"/>
    </source>
</evidence>
<accession>A0A0R1WRD4</accession>
<evidence type="ECO:0000313" key="2">
    <source>
        <dbReference type="Proteomes" id="UP000051054"/>
    </source>
</evidence>
<organism evidence="1 2">
    <name type="scientific">Ligilactobacillus hayakitensis DSM 18933 = JCM 14209</name>
    <dbReference type="NCBI Taxonomy" id="1423755"/>
    <lineage>
        <taxon>Bacteria</taxon>
        <taxon>Bacillati</taxon>
        <taxon>Bacillota</taxon>
        <taxon>Bacilli</taxon>
        <taxon>Lactobacillales</taxon>
        <taxon>Lactobacillaceae</taxon>
        <taxon>Ligilactobacillus</taxon>
    </lineage>
</organism>
<keyword evidence="2" id="KW-1185">Reference proteome</keyword>
<proteinExistence type="predicted"/>
<sequence length="67" mass="7817">MGNKFDITEEFINLDEKVVELENVCDKINDTERGSHLLEMYNQKKQEAEIQRDRLAMIIDAMNAAED</sequence>
<dbReference type="OrthoDB" id="2302022at2"/>
<gene>
    <name evidence="1" type="ORF">FC40_GL000522</name>
</gene>
<dbReference type="STRING" id="1423755.FC40_GL000522"/>
<dbReference type="PATRIC" id="fig|1423755.3.peg.575"/>
<dbReference type="AlphaFoldDB" id="A0A0R1WRD4"/>
<dbReference type="eggNOG" id="ENOG5030AIE">
    <property type="taxonomic scope" value="Bacteria"/>
</dbReference>
<protein>
    <submittedName>
        <fullName evidence="1">Uncharacterized protein</fullName>
    </submittedName>
</protein>
<dbReference type="Proteomes" id="UP000051054">
    <property type="component" value="Unassembled WGS sequence"/>
</dbReference>
<dbReference type="RefSeq" id="WP_025021888.1">
    <property type="nucleotide sequence ID" value="NZ_AZGD01000090.1"/>
</dbReference>
<comment type="caution">
    <text evidence="1">The sequence shown here is derived from an EMBL/GenBank/DDBJ whole genome shotgun (WGS) entry which is preliminary data.</text>
</comment>
<dbReference type="EMBL" id="AZGD01000090">
    <property type="protein sequence ID" value="KRM18740.1"/>
    <property type="molecule type" value="Genomic_DNA"/>
</dbReference>
<reference evidence="1 2" key="1">
    <citation type="journal article" date="2015" name="Genome Announc.">
        <title>Expanding the biotechnology potential of lactobacilli through comparative genomics of 213 strains and associated genera.</title>
        <authorList>
            <person name="Sun Z."/>
            <person name="Harris H.M."/>
            <person name="McCann A."/>
            <person name="Guo C."/>
            <person name="Argimon S."/>
            <person name="Zhang W."/>
            <person name="Yang X."/>
            <person name="Jeffery I.B."/>
            <person name="Cooney J.C."/>
            <person name="Kagawa T.F."/>
            <person name="Liu W."/>
            <person name="Song Y."/>
            <person name="Salvetti E."/>
            <person name="Wrobel A."/>
            <person name="Rasinkangas P."/>
            <person name="Parkhill J."/>
            <person name="Rea M.C."/>
            <person name="O'Sullivan O."/>
            <person name="Ritari J."/>
            <person name="Douillard F.P."/>
            <person name="Paul Ross R."/>
            <person name="Yang R."/>
            <person name="Briner A.E."/>
            <person name="Felis G.E."/>
            <person name="de Vos W.M."/>
            <person name="Barrangou R."/>
            <person name="Klaenhammer T.R."/>
            <person name="Caufield P.W."/>
            <person name="Cui Y."/>
            <person name="Zhang H."/>
            <person name="O'Toole P.W."/>
        </authorList>
    </citation>
    <scope>NUCLEOTIDE SEQUENCE [LARGE SCALE GENOMIC DNA]</scope>
    <source>
        <strain evidence="1 2">DSM 18933</strain>
    </source>
</reference>